<dbReference type="EMBL" id="FOMN01000001">
    <property type="protein sequence ID" value="SFD27588.1"/>
    <property type="molecule type" value="Genomic_DNA"/>
</dbReference>
<dbReference type="AlphaFoldDB" id="A0A1I1R607"/>
<dbReference type="RefSeq" id="WP_228150127.1">
    <property type="nucleotide sequence ID" value="NZ_CBCRVU010000001.1"/>
</dbReference>
<dbReference type="PROSITE" id="PS50889">
    <property type="entry name" value="S4"/>
    <property type="match status" value="1"/>
</dbReference>
<evidence type="ECO:0000313" key="4">
    <source>
        <dbReference type="Proteomes" id="UP000199599"/>
    </source>
</evidence>
<dbReference type="Gene3D" id="3.30.70.330">
    <property type="match status" value="1"/>
</dbReference>
<dbReference type="Gene3D" id="3.30.1370.160">
    <property type="match status" value="1"/>
</dbReference>
<organism evidence="3 4">
    <name type="scientific">Lactobacillus bombicola</name>
    <dbReference type="NCBI Taxonomy" id="1505723"/>
    <lineage>
        <taxon>Bacteria</taxon>
        <taxon>Bacillati</taxon>
        <taxon>Bacillota</taxon>
        <taxon>Bacilli</taxon>
        <taxon>Lactobacillales</taxon>
        <taxon>Lactobacillaceae</taxon>
        <taxon>Lactobacillus</taxon>
    </lineage>
</organism>
<dbReference type="SUPFAM" id="SSF55174">
    <property type="entry name" value="Alpha-L RNA-binding motif"/>
    <property type="match status" value="1"/>
</dbReference>
<accession>A0A1I1R607</accession>
<dbReference type="InterPro" id="IPR040591">
    <property type="entry name" value="RqcP2_RBD"/>
</dbReference>
<name>A0A1I1R607_9LACO</name>
<protein>
    <submittedName>
        <fullName evidence="3">RNA-binding protein YlmH, contains S4-like domain</fullName>
    </submittedName>
</protein>
<dbReference type="InterPro" id="IPR012677">
    <property type="entry name" value="Nucleotide-bd_a/b_plait_sf"/>
</dbReference>
<evidence type="ECO:0000256" key="1">
    <source>
        <dbReference type="PROSITE-ProRule" id="PRU00182"/>
    </source>
</evidence>
<evidence type="ECO:0000313" key="3">
    <source>
        <dbReference type="EMBL" id="SFD27588.1"/>
    </source>
</evidence>
<dbReference type="STRING" id="1505723.SAMN04487792_0031"/>
<dbReference type="PANTHER" id="PTHR13633:SF3">
    <property type="entry name" value="MITOCHONDRIAL TRANSCRIPTION RESCUE FACTOR 1"/>
    <property type="match status" value="1"/>
</dbReference>
<reference evidence="4" key="1">
    <citation type="submission" date="2016-10" db="EMBL/GenBank/DDBJ databases">
        <authorList>
            <person name="Varghese N."/>
            <person name="Submissions S."/>
        </authorList>
    </citation>
    <scope>NUCLEOTIDE SEQUENCE [LARGE SCALE GENOMIC DNA]</scope>
    <source>
        <strain evidence="4">R-53102</strain>
    </source>
</reference>
<sequence>MTLENINQRKHYVEGILGETESSKLVDKLLHYYKKALYSNQPVLSEFLNPGQRAVLKILVGSDISFQEFGGYPAAEKKRVLLSEGASYSLDAFQISICQIVYPKKFVQLNHSMILGSLANSGIKTETFGDIITDNHGNWQFMADNKLLPFFKSELQYIGKTKVSIKQLPQTRVLVPADDSKMASVIVASLRLDALLSAISKLSRSQIKAAVSAKLVKLNWFTVTETNLMLQRDDVLSLRKFGRLQITDIGQTKKGKYKVVLKFWQAKKYK</sequence>
<dbReference type="GO" id="GO:0003723">
    <property type="term" value="F:RNA binding"/>
    <property type="evidence" value="ECO:0007669"/>
    <property type="project" value="UniProtKB-KW"/>
</dbReference>
<proteinExistence type="predicted"/>
<keyword evidence="1" id="KW-0694">RNA-binding</keyword>
<dbReference type="InterPro" id="IPR002942">
    <property type="entry name" value="S4_RNA-bd"/>
</dbReference>
<evidence type="ECO:0000259" key="2">
    <source>
        <dbReference type="SMART" id="SM00363"/>
    </source>
</evidence>
<dbReference type="Pfam" id="PF17774">
    <property type="entry name" value="YlmH_RBD"/>
    <property type="match status" value="1"/>
</dbReference>
<gene>
    <name evidence="3" type="ORF">SAMN04487792_0031</name>
</gene>
<dbReference type="Proteomes" id="UP000199599">
    <property type="component" value="Unassembled WGS sequence"/>
</dbReference>
<dbReference type="PANTHER" id="PTHR13633">
    <property type="entry name" value="MITOCHONDRIAL TRANSCRIPTION RESCUE FACTOR 1"/>
    <property type="match status" value="1"/>
</dbReference>
<feature type="domain" description="RNA-binding S4" evidence="2">
    <location>
        <begin position="190"/>
        <end position="247"/>
    </location>
</feature>
<dbReference type="SMART" id="SM00363">
    <property type="entry name" value="S4"/>
    <property type="match status" value="1"/>
</dbReference>